<keyword evidence="2" id="KW-1133">Transmembrane helix</keyword>
<feature type="compositionally biased region" description="Low complexity" evidence="1">
    <location>
        <begin position="395"/>
        <end position="449"/>
    </location>
</feature>
<dbReference type="Proteomes" id="UP001225761">
    <property type="component" value="Unassembled WGS sequence"/>
</dbReference>
<feature type="transmembrane region" description="Helical" evidence="2">
    <location>
        <begin position="21"/>
        <end position="39"/>
    </location>
</feature>
<feature type="compositionally biased region" description="Low complexity" evidence="1">
    <location>
        <begin position="469"/>
        <end position="492"/>
    </location>
</feature>
<organism evidence="3 4">
    <name type="scientific">Flectobacillus rivi</name>
    <dbReference type="NCBI Taxonomy" id="2984209"/>
    <lineage>
        <taxon>Bacteria</taxon>
        <taxon>Pseudomonadati</taxon>
        <taxon>Bacteroidota</taxon>
        <taxon>Cytophagia</taxon>
        <taxon>Cytophagales</taxon>
        <taxon>Flectobacillaceae</taxon>
        <taxon>Flectobacillus</taxon>
    </lineage>
</organism>
<feature type="region of interest" description="Disordered" evidence="1">
    <location>
        <begin position="532"/>
        <end position="619"/>
    </location>
</feature>
<evidence type="ECO:0000313" key="4">
    <source>
        <dbReference type="Proteomes" id="UP001225761"/>
    </source>
</evidence>
<dbReference type="EMBL" id="JASHIE010000002">
    <property type="protein sequence ID" value="MDI9873534.1"/>
    <property type="molecule type" value="Genomic_DNA"/>
</dbReference>
<evidence type="ECO:0008006" key="5">
    <source>
        <dbReference type="Google" id="ProtNLM"/>
    </source>
</evidence>
<keyword evidence="4" id="KW-1185">Reference proteome</keyword>
<protein>
    <recommendedName>
        <fullName evidence="5">DUF3300 domain-containing protein</fullName>
    </recommendedName>
</protein>
<evidence type="ECO:0000256" key="2">
    <source>
        <dbReference type="SAM" id="Phobius"/>
    </source>
</evidence>
<keyword evidence="2" id="KW-0812">Transmembrane</keyword>
<comment type="caution">
    <text evidence="3">The sequence shown here is derived from an EMBL/GenBank/DDBJ whole genome shotgun (WGS) entry which is preliminary data.</text>
</comment>
<proteinExistence type="predicted"/>
<reference evidence="3 4" key="1">
    <citation type="submission" date="2023-05" db="EMBL/GenBank/DDBJ databases">
        <title>Novel species of genus Flectobacillus isolated from stream in China.</title>
        <authorList>
            <person name="Lu H."/>
        </authorList>
    </citation>
    <scope>NUCLEOTIDE SEQUENCE [LARGE SCALE GENOMIC DNA]</scope>
    <source>
        <strain evidence="3 4">LFS242W</strain>
    </source>
</reference>
<dbReference type="RefSeq" id="WP_283380643.1">
    <property type="nucleotide sequence ID" value="NZ_JASHIE010000002.1"/>
</dbReference>
<sequence>MEVQSHSATLALSIEKPNYGYYRFILSALLILVTKTLIFSQNNQLETDKGLLQSIAPYSSDVRQSILMASQNQNVLDRAQQIRTRSQKSFQDLIKGFGQKEQGYFYEVTRYPNVLNTFATNTNLRRNDVDDLVANTSSILKDNAWSLYRSNRDVIVQIYQLNQNADQEYQQMIQSLDPSTQSAFRQLANYPDVMTLMSDNRDLTARLGERYTNDREGLNKELSELHDSMVAQRQYDVAEYKKKLNDNPDAAKELDQAAEEYAQSNNYVLPNRDQDVYITNNYYNNNPSRAYYSNPYSYWCGYPYWYTTPLWYPSSYWYDFRFSFGIGSVGLYGYASYGFADWFYYGGYYRRYPVLYGSFGNYYRNYVNYYYGRPSSYYYAGRPMPYRNYDRDRYYSNNGRSNNGYYRNSNPNYGGNNRGNDYSYGNRGNYGNNSRSNRDYNNGRGNGYSPRSGNTERPSDGNVNSWRDYSNNGGNRGGNNSERGGSYGGNNSANNGAYNGNGGNPYGGNGGGRSGAETGRNGGGAYNGGGAFGGGNGGGRSGTEAGRSGGGSYNGGGSFGGGNGGGRSGAEAGRSGGGSYNGGGSFGGGNGGGRSSGGAGNGGGQSSNGGGGGRSRGPR</sequence>
<keyword evidence="2" id="KW-0472">Membrane</keyword>
<feature type="region of interest" description="Disordered" evidence="1">
    <location>
        <begin position="391"/>
        <end position="492"/>
    </location>
</feature>
<feature type="compositionally biased region" description="Polar residues" evidence="1">
    <location>
        <begin position="451"/>
        <end position="468"/>
    </location>
</feature>
<evidence type="ECO:0000256" key="1">
    <source>
        <dbReference type="SAM" id="MobiDB-lite"/>
    </source>
</evidence>
<gene>
    <name evidence="3" type="ORF">QM481_03300</name>
</gene>
<evidence type="ECO:0000313" key="3">
    <source>
        <dbReference type="EMBL" id="MDI9873534.1"/>
    </source>
</evidence>
<name>A0ABT6YYP4_9BACT</name>
<accession>A0ABT6YYP4</accession>